<dbReference type="EMBL" id="ACVN02000249">
    <property type="protein sequence ID" value="ERK52708.1"/>
    <property type="molecule type" value="Genomic_DNA"/>
</dbReference>
<comment type="caution">
    <text evidence="2">The sequence shown here is derived from an EMBL/GenBank/DDBJ whole genome shotgun (WGS) entry which is preliminary data.</text>
</comment>
<organism evidence="2 3">
    <name type="scientific">Propionibacterium acidifaciens F0233</name>
    <dbReference type="NCBI Taxonomy" id="553198"/>
    <lineage>
        <taxon>Bacteria</taxon>
        <taxon>Bacillati</taxon>
        <taxon>Actinomycetota</taxon>
        <taxon>Actinomycetes</taxon>
        <taxon>Propionibacteriales</taxon>
        <taxon>Propionibacteriaceae</taxon>
        <taxon>Propionibacterium</taxon>
    </lineage>
</organism>
<reference evidence="2" key="1">
    <citation type="submission" date="2013-08" db="EMBL/GenBank/DDBJ databases">
        <authorList>
            <person name="Durkin A.S."/>
            <person name="Haft D.R."/>
            <person name="McCorrison J."/>
            <person name="Torralba M."/>
            <person name="Gillis M."/>
            <person name="Haft D.H."/>
            <person name="Methe B."/>
            <person name="Sutton G."/>
            <person name="Nelson K.E."/>
        </authorList>
    </citation>
    <scope>NUCLEOTIDE SEQUENCE [LARGE SCALE GENOMIC DNA]</scope>
    <source>
        <strain evidence="2">F0233</strain>
    </source>
</reference>
<sequence>MAGGACHRRHLALRHDSPRCLSRADGAAPGAPRHDSSQG</sequence>
<accession>U2RGL8</accession>
<proteinExistence type="predicted"/>
<evidence type="ECO:0000256" key="1">
    <source>
        <dbReference type="SAM" id="MobiDB-lite"/>
    </source>
</evidence>
<dbReference type="Proteomes" id="UP000017052">
    <property type="component" value="Unassembled WGS sequence"/>
</dbReference>
<evidence type="ECO:0000313" key="2">
    <source>
        <dbReference type="EMBL" id="ERK52708.1"/>
    </source>
</evidence>
<evidence type="ECO:0000313" key="3">
    <source>
        <dbReference type="Proteomes" id="UP000017052"/>
    </source>
</evidence>
<name>U2RGL8_9ACTN</name>
<feature type="region of interest" description="Disordered" evidence="1">
    <location>
        <begin position="17"/>
        <end position="39"/>
    </location>
</feature>
<dbReference type="AlphaFoldDB" id="U2RGL8"/>
<gene>
    <name evidence="2" type="ORF">HMPREF0682_0891</name>
</gene>
<keyword evidence="3" id="KW-1185">Reference proteome</keyword>
<protein>
    <submittedName>
        <fullName evidence="2">Uncharacterized protein</fullName>
    </submittedName>
</protein>